<evidence type="ECO:0000256" key="4">
    <source>
        <dbReference type="ARBA" id="ARBA00050023"/>
    </source>
</evidence>
<dbReference type="Gene3D" id="3.30.2320.10">
    <property type="entry name" value="hypothetical protein PF0899 domain"/>
    <property type="match status" value="1"/>
</dbReference>
<evidence type="ECO:0000256" key="1">
    <source>
        <dbReference type="ARBA" id="ARBA00033738"/>
    </source>
</evidence>
<protein>
    <recommendedName>
        <fullName evidence="4">Type 1 encapsulin shell protein</fullName>
    </recommendedName>
</protein>
<dbReference type="PANTHER" id="PTHR37165:SF1">
    <property type="entry name" value="TYPE 1 ENCAPSULIN SHELL PROTEIN"/>
    <property type="match status" value="1"/>
</dbReference>
<dbReference type="PANTHER" id="PTHR37165">
    <property type="entry name" value="PEPTIDASE U56 FAMILY"/>
    <property type="match status" value="1"/>
</dbReference>
<evidence type="ECO:0000256" key="2">
    <source>
        <dbReference type="ARBA" id="ARBA00033743"/>
    </source>
</evidence>
<evidence type="ECO:0000313" key="6">
    <source>
        <dbReference type="Proteomes" id="UP000582231"/>
    </source>
</evidence>
<dbReference type="Pfam" id="PF04454">
    <property type="entry name" value="Linocin_M18"/>
    <property type="match status" value="1"/>
</dbReference>
<dbReference type="InterPro" id="IPR051429">
    <property type="entry name" value="Encapsulin_nc"/>
</dbReference>
<dbReference type="AlphaFoldDB" id="A0A852RC59"/>
<evidence type="ECO:0000256" key="3">
    <source>
        <dbReference type="ARBA" id="ARBA00033787"/>
    </source>
</evidence>
<proteinExistence type="inferred from homology"/>
<name>A0A852RC59_9ACTN</name>
<dbReference type="NCBIfam" id="NF041155">
    <property type="entry name" value="encap_f1"/>
    <property type="match status" value="1"/>
</dbReference>
<sequence length="264" mass="27747">MDHLMRHLAPITAATWKNLDDEARDRLAPVLGARRLVDFGGPLGWEHSAMSTGRVSAAEDGPLAGTSLRRRVVLPLVEARVPFSLSRAELDDDARGALDTDLGPLDEAAVRLAELENRALLSGDSGFAGIIGSTPHPVLSQGGDPALLPRQVAQAVELLSRSGVGGPYALAAGSTTWIEVLGGNDAGGQPLRRHVERALDGPIVWTPGVDGAVVVSTRGGDFRLEVGQDISLGYAGHTADTVELYLEESFAFQVATPEAAVVIR</sequence>
<dbReference type="GO" id="GO:0140737">
    <property type="term" value="C:encapsulin nanocompartment"/>
    <property type="evidence" value="ECO:0007669"/>
    <property type="project" value="UniProtKB-SubCell"/>
</dbReference>
<keyword evidence="6" id="KW-1185">Reference proteome</keyword>
<dbReference type="Gene3D" id="3.30.2400.30">
    <property type="match status" value="1"/>
</dbReference>
<gene>
    <name evidence="5" type="ORF">BJ958_000411</name>
</gene>
<dbReference type="RefSeq" id="WP_179725096.1">
    <property type="nucleotide sequence ID" value="NZ_BAABEF010000001.1"/>
</dbReference>
<reference evidence="5 6" key="1">
    <citation type="submission" date="2020-07" db="EMBL/GenBank/DDBJ databases">
        <title>Sequencing the genomes of 1000 actinobacteria strains.</title>
        <authorList>
            <person name="Klenk H.-P."/>
        </authorList>
    </citation>
    <scope>NUCLEOTIDE SEQUENCE [LARGE SCALE GENOMIC DNA]</scope>
    <source>
        <strain evidence="5 6">DSM 19082</strain>
    </source>
</reference>
<accession>A0A852RC59</accession>
<dbReference type="InterPro" id="IPR007544">
    <property type="entry name" value="ENCAP"/>
</dbReference>
<dbReference type="PIRSF" id="PIRSF019254">
    <property type="entry name" value="CFP29"/>
    <property type="match status" value="1"/>
</dbReference>
<organism evidence="5 6">
    <name type="scientific">Nocardioides kongjuensis</name>
    <dbReference type="NCBI Taxonomy" id="349522"/>
    <lineage>
        <taxon>Bacteria</taxon>
        <taxon>Bacillati</taxon>
        <taxon>Actinomycetota</taxon>
        <taxon>Actinomycetes</taxon>
        <taxon>Propionibacteriales</taxon>
        <taxon>Nocardioidaceae</taxon>
        <taxon>Nocardioides</taxon>
    </lineage>
</organism>
<keyword evidence="3" id="KW-1284">Encapsulin nanocompartment</keyword>
<dbReference type="EMBL" id="JACCBF010000001">
    <property type="protein sequence ID" value="NYD28865.1"/>
    <property type="molecule type" value="Genomic_DNA"/>
</dbReference>
<comment type="subcellular location">
    <subcellularLocation>
        <location evidence="1">Encapsulin nanocompartment</location>
    </subcellularLocation>
</comment>
<dbReference type="Proteomes" id="UP000582231">
    <property type="component" value="Unassembled WGS sequence"/>
</dbReference>
<comment type="caution">
    <text evidence="5">The sequence shown here is derived from an EMBL/GenBank/DDBJ whole genome shotgun (WGS) entry which is preliminary data.</text>
</comment>
<evidence type="ECO:0000313" key="5">
    <source>
        <dbReference type="EMBL" id="NYD28865.1"/>
    </source>
</evidence>
<comment type="similarity">
    <text evidence="2">Belongs to the encapsulin family. Family 1 subfamily.</text>
</comment>